<evidence type="ECO:0000313" key="2">
    <source>
        <dbReference type="Proteomes" id="UP001226091"/>
    </source>
</evidence>
<proteinExistence type="predicted"/>
<accession>A0ACD4REY0</accession>
<dbReference type="EMBL" id="CP126116">
    <property type="protein sequence ID" value="WHZ59061.1"/>
    <property type="molecule type" value="Genomic_DNA"/>
</dbReference>
<sequence length="210" mass="23438">MINVDQSMNIAGSENMQAGAVPPQLSHGGHEMFDVSEILSGAINTLNLYTILKPHVKDPELLDMMNRQEQFMMTEYNTIVECFQTGMKPSVSTEVYNMKQGNDFVYGLKPSPPMKPMNMPAEINEQVISDLMLGSVKSNASLKGMATTEVANPVVRRVLADTIPNCIEMAYEISIYQNKHHYYQVPQLTEGDMQQMVNSYAPAQSKNLPN</sequence>
<keyword evidence="2" id="KW-1185">Reference proteome</keyword>
<protein>
    <submittedName>
        <fullName evidence="1">Spore coat protein</fullName>
    </submittedName>
</protein>
<reference evidence="2" key="1">
    <citation type="journal article" date="2025" name="Aquaculture">
        <title>Assessment of the bioflocculant production and safety properties of Metabacillus hrfriensis sp. nov. based on phenotypic and whole-genome sequencing analysis.</title>
        <authorList>
            <person name="Zhang R."/>
            <person name="Zhao Z."/>
            <person name="Luo L."/>
            <person name="Wang S."/>
            <person name="Guo K."/>
            <person name="Xu W."/>
        </authorList>
    </citation>
    <scope>NUCLEOTIDE SEQUENCE [LARGE SCALE GENOMIC DNA]</scope>
    <source>
        <strain evidence="2">CT-WN-B3</strain>
    </source>
</reference>
<dbReference type="Proteomes" id="UP001226091">
    <property type="component" value="Chromosome"/>
</dbReference>
<organism evidence="1 2">
    <name type="scientific">Metabacillus hrfriensis</name>
    <dbReference type="NCBI Taxonomy" id="3048891"/>
    <lineage>
        <taxon>Bacteria</taxon>
        <taxon>Bacillati</taxon>
        <taxon>Bacillota</taxon>
        <taxon>Bacilli</taxon>
        <taxon>Bacillales</taxon>
        <taxon>Bacillaceae</taxon>
        <taxon>Metabacillus</taxon>
    </lineage>
</organism>
<gene>
    <name evidence="1" type="ORF">QLQ22_06915</name>
</gene>
<evidence type="ECO:0000313" key="1">
    <source>
        <dbReference type="EMBL" id="WHZ59061.1"/>
    </source>
</evidence>
<name>A0ACD4REY0_9BACI</name>